<sequence length="386" mass="44869">MRNQRVVLKFSSVALLIWIVYGRKYFGIGLKEALYSGTHLSDDEDARSDSGCPIDLASSWEPRSVGHVPWRVFDRKRDMPMPKQEKSYNRYKPDWEKDQRFSVTLQNGDRECATGSDMSSMQGNHQCCDHGCHARIMMGDSKRSINGVGDLFRKMFPDSEIARGFQMERDKGQYIAAFGLGMYEYFKNEVTKTRPRTPQFKKAKWTSRQGEYLAVVGETQKFPKKYCATRWTENVQVPDRALEMLPALKKYVDIVESNTGVEIDGVITKLSVPRSKSFIVIKEAVKNPRLEPRLWFFRSLFSEVLEYLTKFQCGQQVDFFMYGELLQIMKNFPRRIVKNKEVDLMVFWSSKYLLMKIVFPETPSSHHHSEMNMLICHTTSGTWDLV</sequence>
<gene>
    <name evidence="1" type="ORF">CTOB1V02_LOCUS5517</name>
</gene>
<name>A0A7R8W9T0_9CRUS</name>
<organism evidence="1">
    <name type="scientific">Cyprideis torosa</name>
    <dbReference type="NCBI Taxonomy" id="163714"/>
    <lineage>
        <taxon>Eukaryota</taxon>
        <taxon>Metazoa</taxon>
        <taxon>Ecdysozoa</taxon>
        <taxon>Arthropoda</taxon>
        <taxon>Crustacea</taxon>
        <taxon>Oligostraca</taxon>
        <taxon>Ostracoda</taxon>
        <taxon>Podocopa</taxon>
        <taxon>Podocopida</taxon>
        <taxon>Cytherocopina</taxon>
        <taxon>Cytheroidea</taxon>
        <taxon>Cytherideidae</taxon>
        <taxon>Cyprideis</taxon>
    </lineage>
</organism>
<reference evidence="1" key="1">
    <citation type="submission" date="2020-11" db="EMBL/GenBank/DDBJ databases">
        <authorList>
            <person name="Tran Van P."/>
        </authorList>
    </citation>
    <scope>NUCLEOTIDE SEQUENCE</scope>
</reference>
<dbReference type="OrthoDB" id="7697627at2759"/>
<protein>
    <submittedName>
        <fullName evidence="1">Uncharacterized protein</fullName>
    </submittedName>
</protein>
<dbReference type="AlphaFoldDB" id="A0A7R8W9T0"/>
<accession>A0A7R8W9T0</accession>
<dbReference type="EMBL" id="OB661197">
    <property type="protein sequence ID" value="CAD7227616.1"/>
    <property type="molecule type" value="Genomic_DNA"/>
</dbReference>
<proteinExistence type="predicted"/>
<evidence type="ECO:0000313" key="1">
    <source>
        <dbReference type="EMBL" id="CAD7227616.1"/>
    </source>
</evidence>